<dbReference type="Proteomes" id="UP000008366">
    <property type="component" value="Unassembled WGS sequence"/>
</dbReference>
<evidence type="ECO:0000313" key="3">
    <source>
        <dbReference type="Proteomes" id="UP000008366"/>
    </source>
</evidence>
<keyword evidence="3" id="KW-1185">Reference proteome</keyword>
<dbReference type="RefSeq" id="WP_006592478.1">
    <property type="nucleotide sequence ID" value="NZ_BAHD01000029.1"/>
</dbReference>
<name>K6WQ55_9MICO</name>
<proteinExistence type="predicted"/>
<accession>K6WQ55</accession>
<keyword evidence="1" id="KW-0812">Transmembrane</keyword>
<sequence length="135" mass="15404">MAGREIRYDTRGNRPRWVIPLLLGIVTMSVVQVGVSLYRWGFQGVTVASTFWLVWLLLLLILLLRRTEIVVDAAGIRRPYLPRIDWGAIAAVSRPRPTDDYVRLIPNRGRRRVAIGLPVRYAKEAAKIGKKSLRD</sequence>
<evidence type="ECO:0000313" key="2">
    <source>
        <dbReference type="EMBL" id="GAB95946.1"/>
    </source>
</evidence>
<keyword evidence="1" id="KW-1133">Transmembrane helix</keyword>
<organism evidence="2 3">
    <name type="scientific">Kineosphaera limosa NBRC 100340</name>
    <dbReference type="NCBI Taxonomy" id="1184609"/>
    <lineage>
        <taxon>Bacteria</taxon>
        <taxon>Bacillati</taxon>
        <taxon>Actinomycetota</taxon>
        <taxon>Actinomycetes</taxon>
        <taxon>Micrococcales</taxon>
        <taxon>Dermatophilaceae</taxon>
        <taxon>Kineosphaera</taxon>
    </lineage>
</organism>
<reference evidence="2 3" key="1">
    <citation type="submission" date="2012-08" db="EMBL/GenBank/DDBJ databases">
        <title>Whole genome shotgun sequence of Kineosphaera limosa NBRC 100340.</title>
        <authorList>
            <person name="Yoshida I."/>
            <person name="Isaki S."/>
            <person name="Hosoyama A."/>
            <person name="Tsuchikane K."/>
            <person name="Katsumata H."/>
            <person name="Ando Y."/>
            <person name="Ohji S."/>
            <person name="Hamada M."/>
            <person name="Tamura T."/>
            <person name="Yamazoe A."/>
            <person name="Yamazaki S."/>
            <person name="Fujita N."/>
        </authorList>
    </citation>
    <scope>NUCLEOTIDE SEQUENCE [LARGE SCALE GENOMIC DNA]</scope>
    <source>
        <strain evidence="2 3">NBRC 100340</strain>
    </source>
</reference>
<protein>
    <submittedName>
        <fullName evidence="2">Uncharacterized protein</fullName>
    </submittedName>
</protein>
<feature type="transmembrane region" description="Helical" evidence="1">
    <location>
        <begin position="17"/>
        <end position="38"/>
    </location>
</feature>
<keyword evidence="1" id="KW-0472">Membrane</keyword>
<comment type="caution">
    <text evidence="2">The sequence shown here is derived from an EMBL/GenBank/DDBJ whole genome shotgun (WGS) entry which is preliminary data.</text>
</comment>
<feature type="transmembrane region" description="Helical" evidence="1">
    <location>
        <begin position="44"/>
        <end position="64"/>
    </location>
</feature>
<dbReference type="AlphaFoldDB" id="K6WQ55"/>
<evidence type="ECO:0000256" key="1">
    <source>
        <dbReference type="SAM" id="Phobius"/>
    </source>
</evidence>
<gene>
    <name evidence="2" type="ORF">KILIM_029_00560</name>
</gene>
<dbReference type="EMBL" id="BAHD01000029">
    <property type="protein sequence ID" value="GAB95946.1"/>
    <property type="molecule type" value="Genomic_DNA"/>
</dbReference>